<dbReference type="InterPro" id="IPR019699">
    <property type="entry name" value="DUF2584"/>
</dbReference>
<dbReference type="AlphaFoldDB" id="A0A0D8BRC2"/>
<organism evidence="1 2">
    <name type="scientific">Geobacillus kaustophilus</name>
    <dbReference type="NCBI Taxonomy" id="1462"/>
    <lineage>
        <taxon>Bacteria</taxon>
        <taxon>Bacillati</taxon>
        <taxon>Bacillota</taxon>
        <taxon>Bacilli</taxon>
        <taxon>Bacillales</taxon>
        <taxon>Anoxybacillaceae</taxon>
        <taxon>Geobacillus</taxon>
        <taxon>Geobacillus thermoleovorans group</taxon>
    </lineage>
</organism>
<dbReference type="Proteomes" id="UP000032522">
    <property type="component" value="Unassembled WGS sequence"/>
</dbReference>
<dbReference type="OrthoDB" id="2361576at2"/>
<dbReference type="SUPFAM" id="SSF88697">
    <property type="entry name" value="PUA domain-like"/>
    <property type="match status" value="1"/>
</dbReference>
<protein>
    <recommendedName>
        <fullName evidence="3">DUF2584 domain-containing protein</fullName>
    </recommendedName>
</protein>
<evidence type="ECO:0000313" key="1">
    <source>
        <dbReference type="EMBL" id="KJE26690.1"/>
    </source>
</evidence>
<comment type="caution">
    <text evidence="1">The sequence shown here is derived from an EMBL/GenBank/DDBJ whole genome shotgun (WGS) entry which is preliminary data.</text>
</comment>
<dbReference type="RefSeq" id="WP_044730516.1">
    <property type="nucleotide sequence ID" value="NZ_JYBP01000003.1"/>
</dbReference>
<accession>A0A0D8BRC2</accession>
<dbReference type="Gene3D" id="2.40.240.20">
    <property type="entry name" value="Hypothetical PUA domain-like, domain 1"/>
    <property type="match status" value="1"/>
</dbReference>
<name>A0A0D8BRC2_GEOKU</name>
<gene>
    <name evidence="1" type="ORF">LG52_138</name>
</gene>
<dbReference type="EMBL" id="JYBP01000003">
    <property type="protein sequence ID" value="KJE26690.1"/>
    <property type="molecule type" value="Genomic_DNA"/>
</dbReference>
<reference evidence="1 2" key="1">
    <citation type="submission" date="2015-01" db="EMBL/GenBank/DDBJ databases">
        <authorList>
            <person name="Filippidou S."/>
            <person name="Jeanneret N."/>
            <person name="Russel-Delif L."/>
            <person name="Junier T."/>
            <person name="Wunderlin T."/>
            <person name="Molina V."/>
            <person name="Johnson S.L."/>
            <person name="Davenport K.W."/>
            <person name="Chain P.S."/>
            <person name="Dorador C."/>
            <person name="Junier P."/>
        </authorList>
    </citation>
    <scope>NUCLEOTIDE SEQUENCE [LARGE SCALE GENOMIC DNA]</scope>
    <source>
        <strain evidence="1 2">Et7/4</strain>
    </source>
</reference>
<sequence>MGMPMELQTIIVTKGKERRVQGNVFVLEKEGYRLYPLDIPLEVRRTVQSEASGAAVVRKLEWEDNRTTVTYELVSLYSTN</sequence>
<dbReference type="PATRIC" id="fig|1462.6.peg.230"/>
<dbReference type="Pfam" id="PF10763">
    <property type="entry name" value="DUF2584"/>
    <property type="match status" value="1"/>
</dbReference>
<proteinExistence type="predicted"/>
<evidence type="ECO:0008006" key="3">
    <source>
        <dbReference type="Google" id="ProtNLM"/>
    </source>
</evidence>
<dbReference type="InterPro" id="IPR015947">
    <property type="entry name" value="PUA-like_sf"/>
</dbReference>
<evidence type="ECO:0000313" key="2">
    <source>
        <dbReference type="Proteomes" id="UP000032522"/>
    </source>
</evidence>